<sequence length="466" mass="51128">MATNSKAGKLLGSGALRPLIGTLEDHSDEGISILTAEPWRYTRLAIQVMVALVLAGLLWSFFGRADVLVTAPGTLVPASEVRRLYAPIDGELANIYIAEGQPVLKGDVVARLYARGAIEAARNALEARLKLEDAEREWKEFPQKKALLDQRVAALKEAMETEERQHQRRLAEGTSQLAQGQRAQTQEARANLEDAQRAVAAARDEAAKYERLFALPGGGGVSQLQVEGKKNALQAAENALRVAQSRVNELSARQSLETTQAQSQLETSGQQLASLRLQYEAATREATNVEEKLRLQVQTARLVADAASRIQFENIDKDNFLRIQAPVDGVITEVTSTQPGDKIQANTPLGGIAPKNTKPILKVEIAEQDRAFLREGQPVQLKFNAFPYQRYGIIGGTLQTISPATKLSSVTKQPVYEGRIALERDHYTVGDTAYPLRYGMTAAAEIVVRKRRLIDMALDPFRQISG</sequence>
<evidence type="ECO:0000313" key="8">
    <source>
        <dbReference type="EMBL" id="MCS0591630.1"/>
    </source>
</evidence>
<dbReference type="Gene3D" id="2.40.30.170">
    <property type="match status" value="1"/>
</dbReference>
<dbReference type="Gene3D" id="2.40.50.100">
    <property type="match status" value="1"/>
</dbReference>
<proteinExistence type="predicted"/>
<dbReference type="PANTHER" id="PTHR30386">
    <property type="entry name" value="MEMBRANE FUSION SUBUNIT OF EMRAB-TOLC MULTIDRUG EFFLUX PUMP"/>
    <property type="match status" value="1"/>
</dbReference>
<feature type="coiled-coil region" evidence="5">
    <location>
        <begin position="117"/>
        <end position="292"/>
    </location>
</feature>
<keyword evidence="4 6" id="KW-0472">Membrane</keyword>
<keyword evidence="9" id="KW-1185">Reference proteome</keyword>
<evidence type="ECO:0000313" key="9">
    <source>
        <dbReference type="Proteomes" id="UP001205560"/>
    </source>
</evidence>
<feature type="transmembrane region" description="Helical" evidence="6">
    <location>
        <begin position="44"/>
        <end position="62"/>
    </location>
</feature>
<evidence type="ECO:0000256" key="2">
    <source>
        <dbReference type="ARBA" id="ARBA00022692"/>
    </source>
</evidence>
<dbReference type="InterPro" id="IPR050739">
    <property type="entry name" value="MFP"/>
</dbReference>
<keyword evidence="2 6" id="KW-0812">Transmembrane</keyword>
<evidence type="ECO:0000256" key="4">
    <source>
        <dbReference type="ARBA" id="ARBA00023136"/>
    </source>
</evidence>
<evidence type="ECO:0000256" key="6">
    <source>
        <dbReference type="SAM" id="Phobius"/>
    </source>
</evidence>
<keyword evidence="5" id="KW-0175">Coiled coil</keyword>
<evidence type="ECO:0000259" key="7">
    <source>
        <dbReference type="Pfam" id="PF26002"/>
    </source>
</evidence>
<dbReference type="RefSeq" id="WP_258847399.1">
    <property type="nucleotide sequence ID" value="NZ_JANUGX010000029.1"/>
</dbReference>
<dbReference type="PRINTS" id="PR01490">
    <property type="entry name" value="RTXTOXIND"/>
</dbReference>
<reference evidence="8 9" key="1">
    <citation type="submission" date="2022-08" db="EMBL/GenBank/DDBJ databases">
        <title>Reclassification of Massilia species as members of the genera Telluria, Duganella, Pseudoduganella, Mokoshia gen. nov. and Zemynaea gen. nov. using orthogonal and non-orthogonal genome-based approaches.</title>
        <authorList>
            <person name="Bowman J.P."/>
        </authorList>
    </citation>
    <scope>NUCLEOTIDE SEQUENCE [LARGE SCALE GENOMIC DNA]</scope>
    <source>
        <strain evidence="8 9">LMG 28164</strain>
    </source>
</reference>
<name>A0ABT2ACX9_9BURK</name>
<accession>A0ABT2ACX9</accession>
<dbReference type="PANTHER" id="PTHR30386:SF26">
    <property type="entry name" value="TRANSPORT PROTEIN COMB"/>
    <property type="match status" value="1"/>
</dbReference>
<dbReference type="Proteomes" id="UP001205560">
    <property type="component" value="Unassembled WGS sequence"/>
</dbReference>
<organism evidence="8 9">
    <name type="scientific">Massilia norwichensis</name>
    <dbReference type="NCBI Taxonomy" id="1442366"/>
    <lineage>
        <taxon>Bacteria</taxon>
        <taxon>Pseudomonadati</taxon>
        <taxon>Pseudomonadota</taxon>
        <taxon>Betaproteobacteria</taxon>
        <taxon>Burkholderiales</taxon>
        <taxon>Oxalobacteraceae</taxon>
        <taxon>Telluria group</taxon>
        <taxon>Massilia</taxon>
    </lineage>
</organism>
<dbReference type="Pfam" id="PF26002">
    <property type="entry name" value="Beta-barrel_AprE"/>
    <property type="match status" value="1"/>
</dbReference>
<evidence type="ECO:0000256" key="1">
    <source>
        <dbReference type="ARBA" id="ARBA00004167"/>
    </source>
</evidence>
<feature type="domain" description="AprE-like beta-barrel" evidence="7">
    <location>
        <begin position="360"/>
        <end position="448"/>
    </location>
</feature>
<dbReference type="InterPro" id="IPR058982">
    <property type="entry name" value="Beta-barrel_AprE"/>
</dbReference>
<gene>
    <name evidence="8" type="ORF">NX782_20775</name>
</gene>
<evidence type="ECO:0000256" key="5">
    <source>
        <dbReference type="SAM" id="Coils"/>
    </source>
</evidence>
<evidence type="ECO:0000256" key="3">
    <source>
        <dbReference type="ARBA" id="ARBA00022989"/>
    </source>
</evidence>
<comment type="subcellular location">
    <subcellularLocation>
        <location evidence="1">Membrane</location>
        <topology evidence="1">Single-pass membrane protein</topology>
    </subcellularLocation>
</comment>
<dbReference type="EMBL" id="JANUGX010000029">
    <property type="protein sequence ID" value="MCS0591630.1"/>
    <property type="molecule type" value="Genomic_DNA"/>
</dbReference>
<keyword evidence="3 6" id="KW-1133">Transmembrane helix</keyword>
<protein>
    <submittedName>
        <fullName evidence="8">HlyD family efflux transporter periplasmic adaptor subunit</fullName>
    </submittedName>
</protein>
<comment type="caution">
    <text evidence="8">The sequence shown here is derived from an EMBL/GenBank/DDBJ whole genome shotgun (WGS) entry which is preliminary data.</text>
</comment>